<sequence length="258" mass="30193">MKGVTVRMVKNVLMTIIGISLLILIYKFMKYKRKISEYKRNREINEKMKMSREKKLQELEKEMIANKEKMKERVKKGEDEKKDKQSDASKQRPGSTDNSTFNHFRDYSNYYRPSIRNRLCNNSKMHKQELCTKMHPLDDSLDELGGTKQRIETTFLWVIKNTKDKELNPFSKAISFLLAILNFSYCLSLSPVISVPCNSSVTVSTSKRYAEKNAYMHMHVHIHTALFVHAFVYVCEHFGRTVKTNDLLNDKIPTGIHE</sequence>
<feature type="compositionally biased region" description="Polar residues" evidence="1">
    <location>
        <begin position="92"/>
        <end position="101"/>
    </location>
</feature>
<name>A0A1A8W380_PLAOA</name>
<protein>
    <submittedName>
        <fullName evidence="3">Selenoprotein, putative</fullName>
    </submittedName>
</protein>
<gene>
    <name evidence="4" type="ORF">POVCU1_039100</name>
    <name evidence="3" type="ORF">POVCU2_0042310</name>
</gene>
<feature type="compositionally biased region" description="Basic and acidic residues" evidence="1">
    <location>
        <begin position="65"/>
        <end position="90"/>
    </location>
</feature>
<dbReference type="Proteomes" id="UP000078546">
    <property type="component" value="Unassembled WGS sequence"/>
</dbReference>
<proteinExistence type="predicted"/>
<evidence type="ECO:0000313" key="5">
    <source>
        <dbReference type="Proteomes" id="UP000078546"/>
    </source>
</evidence>
<feature type="region of interest" description="Disordered" evidence="1">
    <location>
        <begin position="65"/>
        <end position="101"/>
    </location>
</feature>
<feature type="transmembrane region" description="Helical" evidence="2">
    <location>
        <begin position="12"/>
        <end position="29"/>
    </location>
</feature>
<evidence type="ECO:0000313" key="6">
    <source>
        <dbReference type="Proteomes" id="UP000078560"/>
    </source>
</evidence>
<reference evidence="5 6" key="1">
    <citation type="submission" date="2016-05" db="EMBL/GenBank/DDBJ databases">
        <authorList>
            <person name="Naeem Raeece"/>
        </authorList>
    </citation>
    <scope>NUCLEOTIDE SEQUENCE [LARGE SCALE GENOMIC DNA]</scope>
</reference>
<evidence type="ECO:0000313" key="4">
    <source>
        <dbReference type="EMBL" id="SBS97552.1"/>
    </source>
</evidence>
<keyword evidence="2" id="KW-1133">Transmembrane helix</keyword>
<evidence type="ECO:0000256" key="2">
    <source>
        <dbReference type="SAM" id="Phobius"/>
    </source>
</evidence>
<keyword evidence="2" id="KW-0812">Transmembrane</keyword>
<dbReference type="EMBL" id="FLQV01000719">
    <property type="protein sequence ID" value="SBS97552.1"/>
    <property type="molecule type" value="Genomic_DNA"/>
</dbReference>
<organism evidence="3 6">
    <name type="scientific">Plasmodium ovale curtisi</name>
    <dbReference type="NCBI Taxonomy" id="864141"/>
    <lineage>
        <taxon>Eukaryota</taxon>
        <taxon>Sar</taxon>
        <taxon>Alveolata</taxon>
        <taxon>Apicomplexa</taxon>
        <taxon>Aconoidasida</taxon>
        <taxon>Haemosporida</taxon>
        <taxon>Plasmodiidae</taxon>
        <taxon>Plasmodium</taxon>
        <taxon>Plasmodium (Plasmodium)</taxon>
    </lineage>
</organism>
<dbReference type="AlphaFoldDB" id="A0A1A8W380"/>
<feature type="transmembrane region" description="Helical" evidence="2">
    <location>
        <begin position="173"/>
        <end position="194"/>
    </location>
</feature>
<reference evidence="3" key="2">
    <citation type="submission" date="2016-05" db="EMBL/GenBank/DDBJ databases">
        <authorList>
            <person name="Lavstsen T."/>
            <person name="Jespersen J.S."/>
        </authorList>
    </citation>
    <scope>NUCLEOTIDE SEQUENCE [LARGE SCALE GENOMIC DNA]</scope>
</reference>
<dbReference type="EMBL" id="FLQU01000568">
    <property type="protein sequence ID" value="SBS87370.1"/>
    <property type="molecule type" value="Genomic_DNA"/>
</dbReference>
<evidence type="ECO:0000256" key="1">
    <source>
        <dbReference type="SAM" id="MobiDB-lite"/>
    </source>
</evidence>
<dbReference type="Proteomes" id="UP000078560">
    <property type="component" value="Unassembled WGS sequence"/>
</dbReference>
<evidence type="ECO:0000313" key="3">
    <source>
        <dbReference type="EMBL" id="SBS87370.1"/>
    </source>
</evidence>
<keyword evidence="2" id="KW-0472">Membrane</keyword>
<feature type="transmembrane region" description="Helical" evidence="2">
    <location>
        <begin position="214"/>
        <end position="235"/>
    </location>
</feature>
<accession>A0A1A8W380</accession>